<dbReference type="PANTHER" id="PTHR15288:SF0">
    <property type="entry name" value="UDENN DOMAIN-CONTAINING PROTEIN"/>
    <property type="match status" value="1"/>
</dbReference>
<feature type="compositionally biased region" description="Basic and acidic residues" evidence="1">
    <location>
        <begin position="445"/>
        <end position="465"/>
    </location>
</feature>
<dbReference type="Pfam" id="PF02141">
    <property type="entry name" value="DENN"/>
    <property type="match status" value="1"/>
</dbReference>
<feature type="compositionally biased region" description="Basic and acidic residues" evidence="1">
    <location>
        <begin position="362"/>
        <end position="387"/>
    </location>
</feature>
<feature type="transmembrane region" description="Helical" evidence="2">
    <location>
        <begin position="617"/>
        <end position="634"/>
    </location>
</feature>
<dbReference type="InterPro" id="IPR001194">
    <property type="entry name" value="cDENN_dom"/>
</dbReference>
<feature type="region of interest" description="Disordered" evidence="1">
    <location>
        <begin position="185"/>
        <end position="249"/>
    </location>
</feature>
<feature type="transmembrane region" description="Helical" evidence="2">
    <location>
        <begin position="583"/>
        <end position="605"/>
    </location>
</feature>
<protein>
    <submittedName>
        <fullName evidence="4">Suppression of tumorigenicity 5 st5</fullName>
    </submittedName>
</protein>
<dbReference type="InterPro" id="IPR051942">
    <property type="entry name" value="DENN_domain_containing_2"/>
</dbReference>
<gene>
    <name evidence="4" type="ORF">M0813_00441</name>
</gene>
<dbReference type="SMART" id="SM00799">
    <property type="entry name" value="DENN"/>
    <property type="match status" value="1"/>
</dbReference>
<sequence length="958" mass="110850">MSSLRKLFSSSQKKVPKVDVDLDLLMKEKRLNPLSYVKKRKTISSFYERFIVLGTPPNWDEKRPKLKSGRDTADPQVLFCLPLRDQEDWLSSQSDPQSKTNKKRFSRGTRELLPFCFPNKVPITGSYQYKKEKGIITTEKIIGLDTEKFVFHLTTSGGILYGVCIYVNLPIGFLPFTGYEPPTDFYASSTNNQNQQTGDSLSGRDDYNEKKEEKKNSKQKETKSQNKNTKKHKGKGNTVTIPKNNHHPKKEDQYFFKGFYSKIEKNKRVHVSPLCFCFLTRLPYFELHFDVLHSIVALINLRLLNTSLKTQVTFSGLTKIKLNSFYHKSQPKVVLNPISSSTRKFPHINLNENTNHQVTTNPKEEKIQDKKKETTIGIEKELSEPKTKTKTKSKPKEKEKEKKKEKKKEKEKGEEKDKEKEKDTPKEKKKKKGGIKKKRGNKGNTKKDEKKKEINTKTKIQKEEQNEEGIKIKIRIEKEKIMPKEKIVPKEKDKTKSHKTIKENEINKMRKTKITTPNRRSLLLTTSMANDQKNQDVIIHFLERYQEKKIPKKKRSFQISLTNELIPIDFQIPSNFQFSYAKYGFGILFGSLTIGNILSTLQVVLLEKSIVFVSSSLRILSSSIFAILPLIYPFKWQGALIPVLPPDLLMIIESPVPTIVGVTKFPNAKRFNSNFLLVDLDNNKLQYVQNCLMSNKAKLPTIPYVHELFNTIKKVTKQHSSEIPFLYKNTIKSTSQGGVLSTYRSDKPSLQYISSILKVFKDYFNVLFSDFRRHTYSDVSSKNTLSVFLKESFLALAKKNHLSFLTMFLNTQCFEVYSNKQLINLQKNLAKRIKKSPNTAIAKSSSDNDENVEHEVGYIDNNNLDQIQFKKIEKYCELKLNFNANDDDKIHLHINLLSKKNLKNKTNRNSSIIGKRKLSVDEETIEMRNGKLFRIKTIATTNTQSDRKLTDQELIEKK</sequence>
<keyword evidence="2" id="KW-1133">Transmembrane helix</keyword>
<feature type="region of interest" description="Disordered" evidence="1">
    <location>
        <begin position="344"/>
        <end position="465"/>
    </location>
</feature>
<dbReference type="Proteomes" id="UP001150062">
    <property type="component" value="Unassembled WGS sequence"/>
</dbReference>
<dbReference type="PANTHER" id="PTHR15288">
    <property type="entry name" value="DENN DOMAIN-CONTAINING PROTEIN 2"/>
    <property type="match status" value="1"/>
</dbReference>
<keyword evidence="5" id="KW-1185">Reference proteome</keyword>
<feature type="domain" description="UDENN" evidence="3">
    <location>
        <begin position="436"/>
        <end position="830"/>
    </location>
</feature>
<feature type="compositionally biased region" description="Polar residues" evidence="1">
    <location>
        <begin position="186"/>
        <end position="200"/>
    </location>
</feature>
<dbReference type="InterPro" id="IPR043153">
    <property type="entry name" value="DENN_C"/>
</dbReference>
<dbReference type="EMBL" id="JAOAOG010000191">
    <property type="protein sequence ID" value="KAJ6241737.1"/>
    <property type="molecule type" value="Genomic_DNA"/>
</dbReference>
<comment type="caution">
    <text evidence="4">The sequence shown here is derived from an EMBL/GenBank/DDBJ whole genome shotgun (WGS) entry which is preliminary data.</text>
</comment>
<keyword evidence="2" id="KW-0812">Transmembrane</keyword>
<evidence type="ECO:0000256" key="1">
    <source>
        <dbReference type="SAM" id="MobiDB-lite"/>
    </source>
</evidence>
<evidence type="ECO:0000259" key="3">
    <source>
        <dbReference type="PROSITE" id="PS50211"/>
    </source>
</evidence>
<organism evidence="4 5">
    <name type="scientific">Anaeramoeba flamelloides</name>
    <dbReference type="NCBI Taxonomy" id="1746091"/>
    <lineage>
        <taxon>Eukaryota</taxon>
        <taxon>Metamonada</taxon>
        <taxon>Anaeramoebidae</taxon>
        <taxon>Anaeramoeba</taxon>
    </lineage>
</organism>
<evidence type="ECO:0000313" key="4">
    <source>
        <dbReference type="EMBL" id="KAJ6241737.1"/>
    </source>
</evidence>
<feature type="compositionally biased region" description="Basic residues" evidence="1">
    <location>
        <begin position="427"/>
        <end position="441"/>
    </location>
</feature>
<name>A0ABQ8YAB4_9EUKA</name>
<reference evidence="4" key="1">
    <citation type="submission" date="2022-08" db="EMBL/GenBank/DDBJ databases">
        <title>Novel sulfate-reducing endosymbionts in the free-living metamonad Anaeramoeba.</title>
        <authorList>
            <person name="Jerlstrom-Hultqvist J."/>
            <person name="Cepicka I."/>
            <person name="Gallot-Lavallee L."/>
            <person name="Salas-Leiva D."/>
            <person name="Curtis B.A."/>
            <person name="Zahonova K."/>
            <person name="Pipaliya S."/>
            <person name="Dacks J."/>
            <person name="Roger A.J."/>
        </authorList>
    </citation>
    <scope>NUCLEOTIDE SEQUENCE</scope>
    <source>
        <strain evidence="4">Schooner1</strain>
    </source>
</reference>
<dbReference type="PROSITE" id="PS50211">
    <property type="entry name" value="DENN"/>
    <property type="match status" value="1"/>
</dbReference>
<keyword evidence="2" id="KW-0472">Membrane</keyword>
<accession>A0ABQ8YAB4</accession>
<evidence type="ECO:0000256" key="2">
    <source>
        <dbReference type="SAM" id="Phobius"/>
    </source>
</evidence>
<feature type="compositionally biased region" description="Basic and acidic residues" evidence="1">
    <location>
        <begin position="394"/>
        <end position="426"/>
    </location>
</feature>
<dbReference type="Gene3D" id="3.40.50.11500">
    <property type="match status" value="1"/>
</dbReference>
<feature type="compositionally biased region" description="Basic and acidic residues" evidence="1">
    <location>
        <begin position="202"/>
        <end position="224"/>
    </location>
</feature>
<proteinExistence type="predicted"/>
<evidence type="ECO:0000313" key="5">
    <source>
        <dbReference type="Proteomes" id="UP001150062"/>
    </source>
</evidence>
<feature type="compositionally biased region" description="Polar residues" evidence="1">
    <location>
        <begin position="350"/>
        <end position="361"/>
    </location>
</feature>
<dbReference type="InterPro" id="IPR037516">
    <property type="entry name" value="Tripartite_DENN"/>
</dbReference>